<evidence type="ECO:0000313" key="1">
    <source>
        <dbReference type="EMBL" id="TDR57234.1"/>
    </source>
</evidence>
<dbReference type="Proteomes" id="UP000295212">
    <property type="component" value="Unassembled WGS sequence"/>
</dbReference>
<organism evidence="1 2">
    <name type="scientific">Halomonas ventosae</name>
    <dbReference type="NCBI Taxonomy" id="229007"/>
    <lineage>
        <taxon>Bacteria</taxon>
        <taxon>Pseudomonadati</taxon>
        <taxon>Pseudomonadota</taxon>
        <taxon>Gammaproteobacteria</taxon>
        <taxon>Oceanospirillales</taxon>
        <taxon>Halomonadaceae</taxon>
        <taxon>Halomonas</taxon>
    </lineage>
</organism>
<evidence type="ECO:0000313" key="2">
    <source>
        <dbReference type="Proteomes" id="UP000295212"/>
    </source>
</evidence>
<proteinExistence type="predicted"/>
<gene>
    <name evidence="1" type="ORF">DFP85_10149</name>
</gene>
<reference evidence="1 2" key="1">
    <citation type="submission" date="2019-03" db="EMBL/GenBank/DDBJ databases">
        <title>Genomic Encyclopedia of Type Strains, Phase III (KMG-III): the genomes of soil and plant-associated and newly described type strains.</title>
        <authorList>
            <person name="Whitman W."/>
        </authorList>
    </citation>
    <scope>NUCLEOTIDE SEQUENCE [LARGE SCALE GENOMIC DNA]</scope>
    <source>
        <strain evidence="1 2">CECT 5797</strain>
    </source>
</reference>
<dbReference type="OrthoDB" id="6169214at2"/>
<comment type="caution">
    <text evidence="1">The sequence shown here is derived from an EMBL/GenBank/DDBJ whole genome shotgun (WGS) entry which is preliminary data.</text>
</comment>
<dbReference type="EMBL" id="SNZJ01000001">
    <property type="protein sequence ID" value="TDR57234.1"/>
    <property type="molecule type" value="Genomic_DNA"/>
</dbReference>
<name>A0A4R6ZXY7_9GAMM</name>
<accession>A0A4R6ZXY7</accession>
<sequence length="72" mass="7972">MRPITLDVDPQGRRILSCACGTIEIARANDWQEFTLEAVDNDLAVVTCANCERNTRLGRLGAEAETSPHSIW</sequence>
<protein>
    <submittedName>
        <fullName evidence="1">Uncharacterized protein</fullName>
    </submittedName>
</protein>
<dbReference type="RefSeq" id="WP_133633796.1">
    <property type="nucleotide sequence ID" value="NZ_SNZJ01000001.1"/>
</dbReference>
<dbReference type="AlphaFoldDB" id="A0A4R6ZXY7"/>